<reference evidence="2 3" key="1">
    <citation type="submission" date="2018-06" db="EMBL/GenBank/DDBJ databases">
        <title>Genome analysis of cellulolytic fungus Trichoderma lentiforme CFAM-422.</title>
        <authorList>
            <person name="Steindorff A.S."/>
            <person name="Formighieri E.F."/>
            <person name="Midorikawa G.E.O."/>
            <person name="Tamietti M.S."/>
            <person name="Ramos E.Z."/>
            <person name="Silva A.S."/>
            <person name="Bon E.P.S."/>
            <person name="Mendes T.D."/>
            <person name="Damaso M.C.T."/>
            <person name="Favaro L.C.L."/>
        </authorList>
    </citation>
    <scope>NUCLEOTIDE SEQUENCE [LARGE SCALE GENOMIC DNA]</scope>
    <source>
        <strain evidence="2 3">CFAM-422</strain>
    </source>
</reference>
<keyword evidence="3" id="KW-1185">Reference proteome</keyword>
<keyword evidence="1" id="KW-1133">Transmembrane helix</keyword>
<evidence type="ECO:0000256" key="1">
    <source>
        <dbReference type="SAM" id="Phobius"/>
    </source>
</evidence>
<keyword evidence="1" id="KW-0812">Transmembrane</keyword>
<evidence type="ECO:0000313" key="3">
    <source>
        <dbReference type="Proteomes" id="UP000801864"/>
    </source>
</evidence>
<accession>A0A9P4XDJ6</accession>
<dbReference type="EMBL" id="QLNT01000013">
    <property type="protein sequence ID" value="KAF3068580.1"/>
    <property type="molecule type" value="Genomic_DNA"/>
</dbReference>
<name>A0A9P4XDJ6_9HYPO</name>
<sequence>MASGNMIFSLTLPNVQNVLVANVSEHFHHARAQLEPYTSYVYGSRNSFLSLSDRYYLALFLICAPLVLGLAAVELYLRQSPNEDEDLGDAAETEKNR</sequence>
<feature type="transmembrane region" description="Helical" evidence="1">
    <location>
        <begin position="55"/>
        <end position="77"/>
    </location>
</feature>
<keyword evidence="1" id="KW-0472">Membrane</keyword>
<protein>
    <submittedName>
        <fullName evidence="2">Uncharacterized protein</fullName>
    </submittedName>
</protein>
<proteinExistence type="predicted"/>
<dbReference type="Proteomes" id="UP000801864">
    <property type="component" value="Unassembled WGS sequence"/>
</dbReference>
<evidence type="ECO:0000313" key="2">
    <source>
        <dbReference type="EMBL" id="KAF3068580.1"/>
    </source>
</evidence>
<gene>
    <name evidence="2" type="ORF">CFAM422_007676</name>
</gene>
<comment type="caution">
    <text evidence="2">The sequence shown here is derived from an EMBL/GenBank/DDBJ whole genome shotgun (WGS) entry which is preliminary data.</text>
</comment>
<organism evidence="2 3">
    <name type="scientific">Trichoderma lentiforme</name>
    <dbReference type="NCBI Taxonomy" id="1567552"/>
    <lineage>
        <taxon>Eukaryota</taxon>
        <taxon>Fungi</taxon>
        <taxon>Dikarya</taxon>
        <taxon>Ascomycota</taxon>
        <taxon>Pezizomycotina</taxon>
        <taxon>Sordariomycetes</taxon>
        <taxon>Hypocreomycetidae</taxon>
        <taxon>Hypocreales</taxon>
        <taxon>Hypocreaceae</taxon>
        <taxon>Trichoderma</taxon>
    </lineage>
</organism>
<dbReference type="AlphaFoldDB" id="A0A9P4XDJ6"/>